<dbReference type="Pfam" id="PF06124">
    <property type="entry name" value="DUF960"/>
    <property type="match status" value="1"/>
</dbReference>
<accession>A0A9D1PJE0</accession>
<dbReference type="Gene3D" id="3.10.450.150">
    <property type="entry name" value="enterococcus faecalis protein"/>
    <property type="match status" value="1"/>
</dbReference>
<gene>
    <name evidence="1" type="ORF">H9746_09625</name>
</gene>
<sequence length="96" mass="11569">MFNNPHYITKGISRNIPPWLINLMWFMIHQMEVENKDYLQVFELEKQPDGKQYICHKQEQPPYKYELCLECKNAVTAKIFVIDDQTHSTMLLSEEY</sequence>
<organism evidence="1 2">
    <name type="scientific">Candidatus Butyricicoccus avistercoris</name>
    <dbReference type="NCBI Taxonomy" id="2838518"/>
    <lineage>
        <taxon>Bacteria</taxon>
        <taxon>Bacillati</taxon>
        <taxon>Bacillota</taxon>
        <taxon>Clostridia</taxon>
        <taxon>Eubacteriales</taxon>
        <taxon>Butyricicoccaceae</taxon>
        <taxon>Butyricicoccus</taxon>
    </lineage>
</organism>
<evidence type="ECO:0000313" key="2">
    <source>
        <dbReference type="Proteomes" id="UP000886808"/>
    </source>
</evidence>
<evidence type="ECO:0000313" key="1">
    <source>
        <dbReference type="EMBL" id="HIV63077.1"/>
    </source>
</evidence>
<comment type="caution">
    <text evidence="1">The sequence shown here is derived from an EMBL/GenBank/DDBJ whole genome shotgun (WGS) entry which is preliminary data.</text>
</comment>
<reference evidence="1" key="1">
    <citation type="journal article" date="2021" name="PeerJ">
        <title>Extensive microbial diversity within the chicken gut microbiome revealed by metagenomics and culture.</title>
        <authorList>
            <person name="Gilroy R."/>
            <person name="Ravi A."/>
            <person name="Getino M."/>
            <person name="Pursley I."/>
            <person name="Horton D.L."/>
            <person name="Alikhan N.F."/>
            <person name="Baker D."/>
            <person name="Gharbi K."/>
            <person name="Hall N."/>
            <person name="Watson M."/>
            <person name="Adriaenssens E.M."/>
            <person name="Foster-Nyarko E."/>
            <person name="Jarju S."/>
            <person name="Secka A."/>
            <person name="Antonio M."/>
            <person name="Oren A."/>
            <person name="Chaudhuri R.R."/>
            <person name="La Ragione R."/>
            <person name="Hildebrand F."/>
            <person name="Pallen M.J."/>
        </authorList>
    </citation>
    <scope>NUCLEOTIDE SEQUENCE</scope>
    <source>
        <strain evidence="1">CHK193-4272</strain>
    </source>
</reference>
<reference evidence="1" key="2">
    <citation type="submission" date="2021-04" db="EMBL/GenBank/DDBJ databases">
        <authorList>
            <person name="Gilroy R."/>
        </authorList>
    </citation>
    <scope>NUCLEOTIDE SEQUENCE</scope>
    <source>
        <strain evidence="1">CHK193-4272</strain>
    </source>
</reference>
<dbReference type="InterPro" id="IPR009303">
    <property type="entry name" value="DUF960"/>
</dbReference>
<dbReference type="Proteomes" id="UP000886808">
    <property type="component" value="Unassembled WGS sequence"/>
</dbReference>
<proteinExistence type="predicted"/>
<dbReference type="EMBL" id="DXIE01000057">
    <property type="protein sequence ID" value="HIV63077.1"/>
    <property type="molecule type" value="Genomic_DNA"/>
</dbReference>
<name>A0A9D1PJE0_9FIRM</name>
<protein>
    <submittedName>
        <fullName evidence="1">DUF960 domain-containing protein</fullName>
    </submittedName>
</protein>
<dbReference type="AlphaFoldDB" id="A0A9D1PJE0"/>